<evidence type="ECO:0000313" key="2">
    <source>
        <dbReference type="Proteomes" id="UP001056120"/>
    </source>
</evidence>
<gene>
    <name evidence="1" type="ORF">L1987_80583</name>
</gene>
<protein>
    <submittedName>
        <fullName evidence="1">Uncharacterized protein</fullName>
    </submittedName>
</protein>
<reference evidence="2" key="1">
    <citation type="journal article" date="2022" name="Mol. Ecol. Resour.">
        <title>The genomes of chicory, endive, great burdock and yacon provide insights into Asteraceae palaeo-polyploidization history and plant inulin production.</title>
        <authorList>
            <person name="Fan W."/>
            <person name="Wang S."/>
            <person name="Wang H."/>
            <person name="Wang A."/>
            <person name="Jiang F."/>
            <person name="Liu H."/>
            <person name="Zhao H."/>
            <person name="Xu D."/>
            <person name="Zhang Y."/>
        </authorList>
    </citation>
    <scope>NUCLEOTIDE SEQUENCE [LARGE SCALE GENOMIC DNA]</scope>
    <source>
        <strain evidence="2">cv. Yunnan</strain>
    </source>
</reference>
<proteinExistence type="predicted"/>
<name>A0ACB8YMB1_9ASTR</name>
<comment type="caution">
    <text evidence="1">The sequence shown here is derived from an EMBL/GenBank/DDBJ whole genome shotgun (WGS) entry which is preliminary data.</text>
</comment>
<dbReference type="EMBL" id="CM042044">
    <property type="protein sequence ID" value="KAI3686894.1"/>
    <property type="molecule type" value="Genomic_DNA"/>
</dbReference>
<reference evidence="1 2" key="2">
    <citation type="journal article" date="2022" name="Mol. Ecol. Resour.">
        <title>The genomes of chicory, endive, great burdock and yacon provide insights into Asteraceae paleo-polyploidization history and plant inulin production.</title>
        <authorList>
            <person name="Fan W."/>
            <person name="Wang S."/>
            <person name="Wang H."/>
            <person name="Wang A."/>
            <person name="Jiang F."/>
            <person name="Liu H."/>
            <person name="Zhao H."/>
            <person name="Xu D."/>
            <person name="Zhang Y."/>
        </authorList>
    </citation>
    <scope>NUCLEOTIDE SEQUENCE [LARGE SCALE GENOMIC DNA]</scope>
    <source>
        <strain evidence="2">cv. Yunnan</strain>
        <tissue evidence="1">Leaves</tissue>
    </source>
</reference>
<keyword evidence="2" id="KW-1185">Reference proteome</keyword>
<sequence>MDENVNFPHASMHVRREGDEPMQLSVLEEVVQVVTVEELHGELEREEVAEKFEPVGVGGGVDMNKVNVGESGVKNVGTISFRELVFEYAQVKDVG</sequence>
<evidence type="ECO:0000313" key="1">
    <source>
        <dbReference type="EMBL" id="KAI3686894.1"/>
    </source>
</evidence>
<accession>A0ACB8YMB1</accession>
<organism evidence="1 2">
    <name type="scientific">Smallanthus sonchifolius</name>
    <dbReference type="NCBI Taxonomy" id="185202"/>
    <lineage>
        <taxon>Eukaryota</taxon>
        <taxon>Viridiplantae</taxon>
        <taxon>Streptophyta</taxon>
        <taxon>Embryophyta</taxon>
        <taxon>Tracheophyta</taxon>
        <taxon>Spermatophyta</taxon>
        <taxon>Magnoliopsida</taxon>
        <taxon>eudicotyledons</taxon>
        <taxon>Gunneridae</taxon>
        <taxon>Pentapetalae</taxon>
        <taxon>asterids</taxon>
        <taxon>campanulids</taxon>
        <taxon>Asterales</taxon>
        <taxon>Asteraceae</taxon>
        <taxon>Asteroideae</taxon>
        <taxon>Heliantheae alliance</taxon>
        <taxon>Millerieae</taxon>
        <taxon>Smallanthus</taxon>
    </lineage>
</organism>
<dbReference type="Proteomes" id="UP001056120">
    <property type="component" value="Linkage Group LG27"/>
</dbReference>